<evidence type="ECO:0000256" key="1">
    <source>
        <dbReference type="SAM" id="SignalP"/>
    </source>
</evidence>
<accession>A0A0C9RXM9</accession>
<reference evidence="2" key="1">
    <citation type="journal article" date="2015" name="PLoS ONE">
        <title>An Insight into the Sialome of the Lone Star Tick, Amblyomma americanum, with a Glimpse on Its Time Dependent Gene Expression.</title>
        <authorList>
            <person name="Karim S."/>
            <person name="Ribeiro J.M."/>
        </authorList>
    </citation>
    <scope>NUCLEOTIDE SEQUENCE</scope>
    <source>
        <tissue evidence="2">Salivary gland</tissue>
    </source>
</reference>
<feature type="signal peptide" evidence="1">
    <location>
        <begin position="1"/>
        <end position="27"/>
    </location>
</feature>
<name>A0A0C9RXM9_AMBAM</name>
<proteinExistence type="evidence at transcript level"/>
<dbReference type="AlphaFoldDB" id="A0A0C9RXM9"/>
<organism evidence="2">
    <name type="scientific">Amblyomma americanum</name>
    <name type="common">Lone star tick</name>
    <dbReference type="NCBI Taxonomy" id="6943"/>
    <lineage>
        <taxon>Eukaryota</taxon>
        <taxon>Metazoa</taxon>
        <taxon>Ecdysozoa</taxon>
        <taxon>Arthropoda</taxon>
        <taxon>Chelicerata</taxon>
        <taxon>Arachnida</taxon>
        <taxon>Acari</taxon>
        <taxon>Parasitiformes</taxon>
        <taxon>Ixodida</taxon>
        <taxon>Ixodoidea</taxon>
        <taxon>Ixodidae</taxon>
        <taxon>Amblyomminae</taxon>
        <taxon>Amblyomma</taxon>
    </lineage>
</organism>
<dbReference type="EMBL" id="GBZX01000344">
    <property type="protein sequence ID" value="JAG92396.1"/>
    <property type="molecule type" value="mRNA"/>
</dbReference>
<feature type="chain" id="PRO_5002202378" evidence="1">
    <location>
        <begin position="28"/>
        <end position="183"/>
    </location>
</feature>
<keyword evidence="1" id="KW-0732">Signal</keyword>
<protein>
    <submittedName>
        <fullName evidence="2">Putative lipocalin-3 1</fullName>
    </submittedName>
</protein>
<evidence type="ECO:0000313" key="2">
    <source>
        <dbReference type="EMBL" id="JAG92396.1"/>
    </source>
</evidence>
<sequence>MNAANPLYALSPFFIAFVFSFPQSGTASGWREPEDLFKFVNTTEKIWVYNSSELSNALCKEDVMDHINKKKDDYYFNRTIYTTDKRNSSAYLWGLVFQNKMLVGPPGTGPNTTEELLYQNENSTCGVFDVAFAGKYFGWYEIRVWNSSLEEGPSKDCVEHFTNHTQRRNQTIFTGCAQMLLLR</sequence>